<name>A0ABN9QPY1_9DINO</name>
<keyword evidence="3" id="KW-1185">Reference proteome</keyword>
<sequence length="141" mass="14724">AREDAAAARQGGARPALLREISRREPQAVRLTGPPRARTWRSRAFSPTRSGAALWGRLEEAWHLLTTSPTTGLSNESTLAPLQSFSVQIGNEWPVAAAVSVAGLAPCGGERVALPRRTARGARRPPACGAPVGLGGGARGE</sequence>
<accession>A0ABN9QPY1</accession>
<feature type="compositionally biased region" description="Low complexity" evidence="1">
    <location>
        <begin position="7"/>
        <end position="19"/>
    </location>
</feature>
<comment type="caution">
    <text evidence="2">The sequence shown here is derived from an EMBL/GenBank/DDBJ whole genome shotgun (WGS) entry which is preliminary data.</text>
</comment>
<evidence type="ECO:0000313" key="3">
    <source>
        <dbReference type="Proteomes" id="UP001189429"/>
    </source>
</evidence>
<dbReference type="EMBL" id="CAUYUJ010003929">
    <property type="protein sequence ID" value="CAK0807425.1"/>
    <property type="molecule type" value="Genomic_DNA"/>
</dbReference>
<dbReference type="Proteomes" id="UP001189429">
    <property type="component" value="Unassembled WGS sequence"/>
</dbReference>
<gene>
    <name evidence="2" type="ORF">PCOR1329_LOCUS13313</name>
</gene>
<reference evidence="2" key="1">
    <citation type="submission" date="2023-10" db="EMBL/GenBank/DDBJ databases">
        <authorList>
            <person name="Chen Y."/>
            <person name="Shah S."/>
            <person name="Dougan E. K."/>
            <person name="Thang M."/>
            <person name="Chan C."/>
        </authorList>
    </citation>
    <scope>NUCLEOTIDE SEQUENCE [LARGE SCALE GENOMIC DNA]</scope>
</reference>
<organism evidence="2 3">
    <name type="scientific">Prorocentrum cordatum</name>
    <dbReference type="NCBI Taxonomy" id="2364126"/>
    <lineage>
        <taxon>Eukaryota</taxon>
        <taxon>Sar</taxon>
        <taxon>Alveolata</taxon>
        <taxon>Dinophyceae</taxon>
        <taxon>Prorocentrales</taxon>
        <taxon>Prorocentraceae</taxon>
        <taxon>Prorocentrum</taxon>
    </lineage>
</organism>
<evidence type="ECO:0000256" key="1">
    <source>
        <dbReference type="SAM" id="MobiDB-lite"/>
    </source>
</evidence>
<protein>
    <submittedName>
        <fullName evidence="2">Uncharacterized protein</fullName>
    </submittedName>
</protein>
<feature type="region of interest" description="Disordered" evidence="1">
    <location>
        <begin position="1"/>
        <end position="36"/>
    </location>
</feature>
<proteinExistence type="predicted"/>
<feature type="region of interest" description="Disordered" evidence="1">
    <location>
        <begin position="117"/>
        <end position="141"/>
    </location>
</feature>
<feature type="compositionally biased region" description="Gly residues" evidence="1">
    <location>
        <begin position="132"/>
        <end position="141"/>
    </location>
</feature>
<feature type="non-terminal residue" evidence="2">
    <location>
        <position position="1"/>
    </location>
</feature>
<evidence type="ECO:0000313" key="2">
    <source>
        <dbReference type="EMBL" id="CAK0807425.1"/>
    </source>
</evidence>